<evidence type="ECO:0000313" key="3">
    <source>
        <dbReference type="Proteomes" id="UP001363035"/>
    </source>
</evidence>
<organism evidence="2 3">
    <name type="scientific">Sphingobacterium tenebrionis</name>
    <dbReference type="NCBI Taxonomy" id="3111775"/>
    <lineage>
        <taxon>Bacteria</taxon>
        <taxon>Pseudomonadati</taxon>
        <taxon>Bacteroidota</taxon>
        <taxon>Sphingobacteriia</taxon>
        <taxon>Sphingobacteriales</taxon>
        <taxon>Sphingobacteriaceae</taxon>
        <taxon>Sphingobacterium</taxon>
    </lineage>
</organism>
<name>A0ABU8I5H3_9SPHI</name>
<protein>
    <recommendedName>
        <fullName evidence="4">WG repeat-containing protein</fullName>
    </recommendedName>
</protein>
<evidence type="ECO:0000313" key="2">
    <source>
        <dbReference type="EMBL" id="MEI5984974.1"/>
    </source>
</evidence>
<accession>A0ABU8I5H3</accession>
<gene>
    <name evidence="2" type="ORF">VJ786_08665</name>
</gene>
<feature type="chain" id="PRO_5046630943" description="WG repeat-containing protein" evidence="1">
    <location>
        <begin position="31"/>
        <end position="336"/>
    </location>
</feature>
<keyword evidence="3" id="KW-1185">Reference proteome</keyword>
<dbReference type="RefSeq" id="WP_134776707.1">
    <property type="nucleotide sequence ID" value="NZ_JAYLLN010000018.1"/>
</dbReference>
<proteinExistence type="predicted"/>
<dbReference type="EMBL" id="JAYLLN010000018">
    <property type="protein sequence ID" value="MEI5984974.1"/>
    <property type="molecule type" value="Genomic_DNA"/>
</dbReference>
<comment type="caution">
    <text evidence="2">The sequence shown here is derived from an EMBL/GenBank/DDBJ whole genome shotgun (WGS) entry which is preliminary data.</text>
</comment>
<evidence type="ECO:0000256" key="1">
    <source>
        <dbReference type="SAM" id="SignalP"/>
    </source>
</evidence>
<keyword evidence="1" id="KW-0732">Signal</keyword>
<dbReference type="Proteomes" id="UP001363035">
    <property type="component" value="Unassembled WGS sequence"/>
</dbReference>
<evidence type="ECO:0008006" key="4">
    <source>
        <dbReference type="Google" id="ProtNLM"/>
    </source>
</evidence>
<reference evidence="2 3" key="1">
    <citation type="submission" date="2024-01" db="EMBL/GenBank/DDBJ databases">
        <title>Sphingobacterium tenebrionis sp. nov., a novel endophyte isolated from tenebrio molitor intestines.</title>
        <authorList>
            <person name="Zhang C."/>
        </authorList>
    </citation>
    <scope>NUCLEOTIDE SEQUENCE [LARGE SCALE GENOMIC DNA]</scope>
    <source>
        <strain evidence="2 3">PU5-4</strain>
    </source>
</reference>
<sequence length="336" mass="37923">MYNILFKNKFNPFFKFSILLLLAITTSLFPSCKNSLFDTDGNDAELNYHLQFGSSIQVINGNILISGVKAKNREISSKFWVNGKSTEKSAFMNQIKNQSGFREAINNQSRIVYNYKDNQGNIQEFQFFQSAFREKELMPYFLNGKEIKLSSDSTGTISAVSFYHNKPIFAGTYGKFVGTEIGSAFAPKSAFFWEENSGFTELIIPKESQVFNGITSIYRHSPEETYVAGLCGIPMYWKNTEAIVLNKNLHGEVHQIIKNGNDLYAVGLINKRNSNSTGHTACYWKNGEIHELEDNAQAYGIFVDGTDVYITGATGVVPTAYKPCYWKNGKRIDLEM</sequence>
<feature type="signal peptide" evidence="1">
    <location>
        <begin position="1"/>
        <end position="30"/>
    </location>
</feature>